<dbReference type="Proteomes" id="UP000748756">
    <property type="component" value="Unassembled WGS sequence"/>
</dbReference>
<evidence type="ECO:0000313" key="2">
    <source>
        <dbReference type="EMBL" id="KAF9139478.1"/>
    </source>
</evidence>
<proteinExistence type="predicted"/>
<comment type="caution">
    <text evidence="2">The sequence shown here is derived from an EMBL/GenBank/DDBJ whole genome shotgun (WGS) entry which is preliminary data.</text>
</comment>
<gene>
    <name evidence="2" type="ORF">BG015_002015</name>
</gene>
<name>A0A9P5RRS3_9FUNG</name>
<reference evidence="2" key="1">
    <citation type="journal article" date="2020" name="Fungal Divers.">
        <title>Resolving the Mortierellaceae phylogeny through synthesis of multi-gene phylogenetics and phylogenomics.</title>
        <authorList>
            <person name="Vandepol N."/>
            <person name="Liber J."/>
            <person name="Desiro A."/>
            <person name="Na H."/>
            <person name="Kennedy M."/>
            <person name="Barry K."/>
            <person name="Grigoriev I.V."/>
            <person name="Miller A.N."/>
            <person name="O'Donnell K."/>
            <person name="Stajich J.E."/>
            <person name="Bonito G."/>
        </authorList>
    </citation>
    <scope>NUCLEOTIDE SEQUENCE</scope>
    <source>
        <strain evidence="2">NRRL 6426</strain>
    </source>
</reference>
<feature type="compositionally biased region" description="Acidic residues" evidence="1">
    <location>
        <begin position="1"/>
        <end position="25"/>
    </location>
</feature>
<dbReference type="InterPro" id="IPR032675">
    <property type="entry name" value="LRR_dom_sf"/>
</dbReference>
<feature type="region of interest" description="Disordered" evidence="1">
    <location>
        <begin position="293"/>
        <end position="324"/>
    </location>
</feature>
<accession>A0A9P5RRS3</accession>
<feature type="compositionally biased region" description="Low complexity" evidence="1">
    <location>
        <begin position="299"/>
        <end position="313"/>
    </location>
</feature>
<dbReference type="OrthoDB" id="2354158at2759"/>
<sequence length="728" mass="81819">MDSDDDSLEGSNNNDDDDDDDDDDYGTNRTLVDTITFSPWCGSSLEPDLGPFSAQPDKTNSNSWTRALQQRLRCMAGLGAKETTSQEQNHQGSSASGGLMADYLQHYVDQSHPGLVRILPFVFPTLPAESFDQLSYSRAMVPTATLLPRHGGSISPSTSHSVLNILNTLQPSHGSNLERAQSIRVDPWTSTNRFSRLRHLSRIELHDIHHKFDEEAVVDFLTSHSRTYDTLREVKIGGPNDVGKSTAPRVVKILSCLRKVKVLDMTEWREAIKYLDMIPTQYLETLLLGNVRMTNNPTENSEMEQQQHQQQSEEANEDQQHKEDPQILALQQCRRLRELRMPVLVNGLFEWAVQERQTRLGFFSRPSLPWSSSSGLPYWVDGPSPVQLENVHLSGSSTGPLISTLLHVVNAFRDSLQVLQSTSWIDSTETGSCSQSLAWTWRLPNLQVLDLQGEIAYRFRIQSLELCPQLRVLRLTLPHCFLPSSSYSSSYVSAPFTTGSGPVGLTMLTTESEVSAGQLSSSSSNDLSCPPLSPLCACHRRDLRRRQLQQQRHLSLADVLGDDDSHDSDCTCHIQNSNITSPSYIRQDRHRYRHDMFPRLEELKLVGDWGLTNESLLGIAKKMPRLERLSLLRCESDKLTAQGLIQAMPSLRGGVNIVKSDGDNGGGYGCCRVRWMEVCKSWQCEIRAAIEYDDCCEGDSDRRKNELYMAFVAAVKSGICPLHIEYQY</sequence>
<evidence type="ECO:0000256" key="1">
    <source>
        <dbReference type="SAM" id="MobiDB-lite"/>
    </source>
</evidence>
<feature type="region of interest" description="Disordered" evidence="1">
    <location>
        <begin position="1"/>
        <end position="28"/>
    </location>
</feature>
<keyword evidence="3" id="KW-1185">Reference proteome</keyword>
<protein>
    <submittedName>
        <fullName evidence="2">Uncharacterized protein</fullName>
    </submittedName>
</protein>
<dbReference type="EMBL" id="JAAAUQ010001384">
    <property type="protein sequence ID" value="KAF9139478.1"/>
    <property type="molecule type" value="Genomic_DNA"/>
</dbReference>
<organism evidence="2 3">
    <name type="scientific">Linnemannia schmuckeri</name>
    <dbReference type="NCBI Taxonomy" id="64567"/>
    <lineage>
        <taxon>Eukaryota</taxon>
        <taxon>Fungi</taxon>
        <taxon>Fungi incertae sedis</taxon>
        <taxon>Mucoromycota</taxon>
        <taxon>Mortierellomycotina</taxon>
        <taxon>Mortierellomycetes</taxon>
        <taxon>Mortierellales</taxon>
        <taxon>Mortierellaceae</taxon>
        <taxon>Linnemannia</taxon>
    </lineage>
</organism>
<dbReference type="AlphaFoldDB" id="A0A9P5RRS3"/>
<dbReference type="SUPFAM" id="SSF52047">
    <property type="entry name" value="RNI-like"/>
    <property type="match status" value="1"/>
</dbReference>
<dbReference type="Gene3D" id="3.80.10.10">
    <property type="entry name" value="Ribonuclease Inhibitor"/>
    <property type="match status" value="1"/>
</dbReference>
<evidence type="ECO:0000313" key="3">
    <source>
        <dbReference type="Proteomes" id="UP000748756"/>
    </source>
</evidence>